<proteinExistence type="predicted"/>
<accession>A0A8R1IL53</accession>
<dbReference type="AlphaFoldDB" id="A0A8R1IL53"/>
<feature type="compositionally biased region" description="Basic and acidic residues" evidence="1">
    <location>
        <begin position="99"/>
        <end position="109"/>
    </location>
</feature>
<evidence type="ECO:0000313" key="2">
    <source>
        <dbReference type="EnsemblMetazoa" id="CJA36108b.1"/>
    </source>
</evidence>
<feature type="region of interest" description="Disordered" evidence="1">
    <location>
        <begin position="80"/>
        <end position="112"/>
    </location>
</feature>
<name>A0A8R1IL53_CAEJA</name>
<reference evidence="3" key="1">
    <citation type="submission" date="2010-08" db="EMBL/GenBank/DDBJ databases">
        <authorList>
            <consortium name="Caenorhabditis japonica Sequencing Consortium"/>
            <person name="Wilson R.K."/>
        </authorList>
    </citation>
    <scope>NUCLEOTIDE SEQUENCE [LARGE SCALE GENOMIC DNA]</scope>
    <source>
        <strain evidence="3">DF5081</strain>
    </source>
</reference>
<keyword evidence="3" id="KW-1185">Reference proteome</keyword>
<evidence type="ECO:0000313" key="3">
    <source>
        <dbReference type="Proteomes" id="UP000005237"/>
    </source>
</evidence>
<feature type="compositionally biased region" description="Basic and acidic residues" evidence="1">
    <location>
        <begin position="80"/>
        <end position="89"/>
    </location>
</feature>
<dbReference type="EnsemblMetazoa" id="CJA36108b.1">
    <property type="protein sequence ID" value="CJA36108b.1"/>
    <property type="gene ID" value="WBGene00211955"/>
</dbReference>
<sequence length="213" mass="23384">MFEDIDAFLLILDVFADRNLDDVDIAQSTRKELAERDPHIASLTSRATAIHCALPGKGPQLHDSTLDKLRDRIEKLEARLTKTEKEKGSAKKQASEPPVEEKSSPDRTSRSSLQLAMEAYGTATEDDSVISEAVTAVQKSTDDVTAERVIILPDNTVKVIEDVKTPENIAEVSTSEILAARPAQEAIERTVREVPVDVYEETANISSGDELQV</sequence>
<protein>
    <submittedName>
        <fullName evidence="2">Uncharacterized protein</fullName>
    </submittedName>
</protein>
<organism evidence="2 3">
    <name type="scientific">Caenorhabditis japonica</name>
    <dbReference type="NCBI Taxonomy" id="281687"/>
    <lineage>
        <taxon>Eukaryota</taxon>
        <taxon>Metazoa</taxon>
        <taxon>Ecdysozoa</taxon>
        <taxon>Nematoda</taxon>
        <taxon>Chromadorea</taxon>
        <taxon>Rhabditida</taxon>
        <taxon>Rhabditina</taxon>
        <taxon>Rhabditomorpha</taxon>
        <taxon>Rhabditoidea</taxon>
        <taxon>Rhabditidae</taxon>
        <taxon>Peloderinae</taxon>
        <taxon>Caenorhabditis</taxon>
    </lineage>
</organism>
<evidence type="ECO:0000256" key="1">
    <source>
        <dbReference type="SAM" id="MobiDB-lite"/>
    </source>
</evidence>
<reference evidence="2" key="2">
    <citation type="submission" date="2022-06" db="UniProtKB">
        <authorList>
            <consortium name="EnsemblMetazoa"/>
        </authorList>
    </citation>
    <scope>IDENTIFICATION</scope>
    <source>
        <strain evidence="2">DF5081</strain>
    </source>
</reference>
<dbReference type="Proteomes" id="UP000005237">
    <property type="component" value="Unassembled WGS sequence"/>
</dbReference>